<comment type="caution">
    <text evidence="6">The sequence shown here is derived from an EMBL/GenBank/DDBJ whole genome shotgun (WGS) entry which is preliminary data.</text>
</comment>
<keyword evidence="3 6" id="KW-0808">Transferase</keyword>
<evidence type="ECO:0000259" key="5">
    <source>
        <dbReference type="Pfam" id="PF00535"/>
    </source>
</evidence>
<keyword evidence="4" id="KW-1133">Transmembrane helix</keyword>
<comment type="similarity">
    <text evidence="1">Belongs to the glycosyltransferase 2 family.</text>
</comment>
<organism evidence="6 7">
    <name type="scientific">Winogradskyella bathintestinalis</name>
    <dbReference type="NCBI Taxonomy" id="3035208"/>
    <lineage>
        <taxon>Bacteria</taxon>
        <taxon>Pseudomonadati</taxon>
        <taxon>Bacteroidota</taxon>
        <taxon>Flavobacteriia</taxon>
        <taxon>Flavobacteriales</taxon>
        <taxon>Flavobacteriaceae</taxon>
        <taxon>Winogradskyella</taxon>
    </lineage>
</organism>
<keyword evidence="2 6" id="KW-0328">Glycosyltransferase</keyword>
<protein>
    <submittedName>
        <fullName evidence="6">Glycosyltransferase</fullName>
        <ecNumber evidence="6">2.4.-.-</ecNumber>
    </submittedName>
</protein>
<reference evidence="6 7" key="1">
    <citation type="journal article" date="2023" name="Int. J. Syst. Evol. Microbiol.">
        <title>Winogradskyella bathintestinalis sp. nov., isolated from the intestine of the deep-sea loosejaw dragonfish, Malacosteus niger.</title>
        <authorList>
            <person name="Uniacke-Lowe S."/>
            <person name="Johnson C.N."/>
            <person name="Stanton C."/>
            <person name="Hill C."/>
            <person name="Ross P."/>
        </authorList>
    </citation>
    <scope>NUCLEOTIDE SEQUENCE [LARGE SCALE GENOMIC DNA]</scope>
    <source>
        <strain evidence="6 7">APC 3343</strain>
    </source>
</reference>
<dbReference type="InterPro" id="IPR029044">
    <property type="entry name" value="Nucleotide-diphossugar_trans"/>
</dbReference>
<gene>
    <name evidence="6" type="ORF">QMA06_00915</name>
</gene>
<dbReference type="Pfam" id="PF00535">
    <property type="entry name" value="Glycos_transf_2"/>
    <property type="match status" value="1"/>
</dbReference>
<keyword evidence="4" id="KW-0472">Membrane</keyword>
<dbReference type="InterPro" id="IPR001173">
    <property type="entry name" value="Glyco_trans_2-like"/>
</dbReference>
<feature type="transmembrane region" description="Helical" evidence="4">
    <location>
        <begin position="314"/>
        <end position="335"/>
    </location>
</feature>
<dbReference type="PANTHER" id="PTHR43630">
    <property type="entry name" value="POLY-BETA-1,6-N-ACETYL-D-GLUCOSAMINE SYNTHASE"/>
    <property type="match status" value="1"/>
</dbReference>
<evidence type="ECO:0000256" key="3">
    <source>
        <dbReference type="ARBA" id="ARBA00022679"/>
    </source>
</evidence>
<evidence type="ECO:0000256" key="4">
    <source>
        <dbReference type="SAM" id="Phobius"/>
    </source>
</evidence>
<evidence type="ECO:0000313" key="7">
    <source>
        <dbReference type="Proteomes" id="UP001231197"/>
    </source>
</evidence>
<proteinExistence type="inferred from homology"/>
<evidence type="ECO:0000313" key="6">
    <source>
        <dbReference type="EMBL" id="MDN3491262.1"/>
    </source>
</evidence>
<dbReference type="EC" id="2.4.-.-" evidence="6"/>
<dbReference type="SUPFAM" id="SSF53448">
    <property type="entry name" value="Nucleotide-diphospho-sugar transferases"/>
    <property type="match status" value="1"/>
</dbReference>
<evidence type="ECO:0000256" key="2">
    <source>
        <dbReference type="ARBA" id="ARBA00022676"/>
    </source>
</evidence>
<name>A0ABT7ZQH5_9FLAO</name>
<accession>A0ABT7ZQH5</accession>
<dbReference type="PANTHER" id="PTHR43630:SF1">
    <property type="entry name" value="POLY-BETA-1,6-N-ACETYL-D-GLUCOSAMINE SYNTHASE"/>
    <property type="match status" value="1"/>
</dbReference>
<feature type="domain" description="Glycosyltransferase 2-like" evidence="5">
    <location>
        <begin position="42"/>
        <end position="214"/>
    </location>
</feature>
<keyword evidence="4" id="KW-0812">Transmembrane</keyword>
<keyword evidence="7" id="KW-1185">Reference proteome</keyword>
<dbReference type="RefSeq" id="WP_290205004.1">
    <property type="nucleotide sequence ID" value="NZ_JASDDK010000001.1"/>
</dbReference>
<feature type="transmembrane region" description="Helical" evidence="4">
    <location>
        <begin position="6"/>
        <end position="24"/>
    </location>
</feature>
<dbReference type="GO" id="GO:0016757">
    <property type="term" value="F:glycosyltransferase activity"/>
    <property type="evidence" value="ECO:0007669"/>
    <property type="project" value="UniProtKB-KW"/>
</dbReference>
<dbReference type="Gene3D" id="3.90.550.10">
    <property type="entry name" value="Spore Coat Polysaccharide Biosynthesis Protein SpsA, Chain A"/>
    <property type="match status" value="1"/>
</dbReference>
<sequence length="382" mass="43500">MLTALFTFIFIFYLIFIGLLVFGIDKVEEFKLQDLQAKSKFSVIIPFRNEATNLPVLLEAIVNLNYPKTMFEVILVDDDSEDNSVSIIKKFLNSGTKKNNAAINNIRIIQNTRTSGSPKKDAITTAIKNSNYSWIITTDADCILPKYWLDAFDECIQINQPNCIAAPVTYLGKTSFFNRFQTLDFLSLQGATIGGFGIKKPFMCNGANFAYRKSEFNAVNGFVGNDTISSGDDVLLLEKFLNQNATKVHYLKSRQAIVTTAPSQNMDELVQQRLRWASKTKYYNNRFAKTIGLVVFLGNLMCLGLIPAVGFQFISIKIAIALFVIKFCIDFLLLFKTSRFFKQENLLVSYLFSSFIYPFFNVYVAFLSFFKSHEWKGRTFKK</sequence>
<feature type="transmembrane region" description="Helical" evidence="4">
    <location>
        <begin position="347"/>
        <end position="370"/>
    </location>
</feature>
<dbReference type="Proteomes" id="UP001231197">
    <property type="component" value="Unassembled WGS sequence"/>
</dbReference>
<dbReference type="CDD" id="cd04192">
    <property type="entry name" value="GT_2_like_e"/>
    <property type="match status" value="1"/>
</dbReference>
<dbReference type="EMBL" id="JASDDK010000001">
    <property type="protein sequence ID" value="MDN3491262.1"/>
    <property type="molecule type" value="Genomic_DNA"/>
</dbReference>
<feature type="transmembrane region" description="Helical" evidence="4">
    <location>
        <begin position="287"/>
        <end position="308"/>
    </location>
</feature>
<evidence type="ECO:0000256" key="1">
    <source>
        <dbReference type="ARBA" id="ARBA00006739"/>
    </source>
</evidence>